<feature type="binding site" evidence="10">
    <location>
        <position position="55"/>
    </location>
    <ligand>
        <name>Ca(2+)</name>
        <dbReference type="ChEBI" id="CHEBI:29108"/>
        <label>1</label>
        <note>catalytic</note>
    </ligand>
</feature>
<dbReference type="EMBL" id="AFYH01222186">
    <property type="status" value="NOT_ANNOTATED_CDS"/>
    <property type="molecule type" value="Genomic_DNA"/>
</dbReference>
<dbReference type="InParanoid" id="H2ZVI0"/>
<dbReference type="Proteomes" id="UP000008672">
    <property type="component" value="Unassembled WGS sequence"/>
</dbReference>
<dbReference type="OrthoDB" id="423498at2759"/>
<feature type="binding site" evidence="10">
    <location>
        <position position="270"/>
    </location>
    <ligand>
        <name>Ca(2+)</name>
        <dbReference type="ChEBI" id="CHEBI:29108"/>
        <label>1</label>
        <note>catalytic</note>
    </ligand>
</feature>
<dbReference type="RefSeq" id="XP_064410875.1">
    <property type="nucleotide sequence ID" value="XM_064554805.1"/>
</dbReference>
<dbReference type="Pfam" id="PF01731">
    <property type="entry name" value="Arylesterase"/>
    <property type="match status" value="1"/>
</dbReference>
<dbReference type="PANTHER" id="PTHR11799">
    <property type="entry name" value="PARAOXONASE"/>
    <property type="match status" value="1"/>
</dbReference>
<dbReference type="PANTHER" id="PTHR11799:SF12">
    <property type="entry name" value="PARAOXONASE-RELATED"/>
    <property type="match status" value="1"/>
</dbReference>
<evidence type="ECO:0000256" key="1">
    <source>
        <dbReference type="ARBA" id="ARBA00000368"/>
    </source>
</evidence>
<dbReference type="EMBL" id="AFYH01222188">
    <property type="status" value="NOT_ANNOTATED_CDS"/>
    <property type="molecule type" value="Genomic_DNA"/>
</dbReference>
<dbReference type="EMBL" id="AFYH01222190">
    <property type="status" value="NOT_ANNOTATED_CDS"/>
    <property type="molecule type" value="Genomic_DNA"/>
</dbReference>
<dbReference type="KEGG" id="lcm:102361851"/>
<feature type="binding site" evidence="10">
    <location>
        <position position="170"/>
    </location>
    <ligand>
        <name>Ca(2+)</name>
        <dbReference type="ChEBI" id="CHEBI:29108"/>
        <label>1</label>
        <note>catalytic</note>
    </ligand>
</feature>
<evidence type="ECO:0000256" key="9">
    <source>
        <dbReference type="PIRSR" id="PIRSR602640-1"/>
    </source>
</evidence>
<gene>
    <name evidence="14" type="primary">LOC102361851</name>
</gene>
<evidence type="ECO:0000313" key="15">
    <source>
        <dbReference type="Proteomes" id="UP000008672"/>
    </source>
</evidence>
<feature type="binding site" evidence="10">
    <location>
        <position position="225"/>
    </location>
    <ligand>
        <name>Ca(2+)</name>
        <dbReference type="ChEBI" id="CHEBI:29108"/>
        <label>1</label>
        <note>catalytic</note>
    </ligand>
</feature>
<sequence length="364" mass="40759">MGSLVIPVVFIGIVLAFLGERIINFRNLVLISREVEPKELSNCHLIKGMEAGSEDIDILPNGLAFISSGLKYPNLPNFFPDKPGRLLLLDLNEPNLSPVELRISRGFDVASFNPHGISTYIDDKDQTVYLFVVNHPKYASIVELFKFSEEDNSLVHLKTIQHELLPSVNDIIALGPDSFYATNDHYFSNVIMGFLENLFGLKWTNVVYYSPTEVKEVATGFFMANGINISPDKKYVYIADILSHSIHVMEMHDDKTLTPVKELNIKTLVDNLDVDPSTGDIWAGCHIDGWKLFNYNPQNPPGSEVIRIQNILSEDPLVTTIYANNGSVLQGSSSASIYKRKLLVGTVFQKTLYCELTESELNTK</sequence>
<dbReference type="GO" id="GO:0046872">
    <property type="term" value="F:metal ion binding"/>
    <property type="evidence" value="ECO:0007669"/>
    <property type="project" value="UniProtKB-KW"/>
</dbReference>
<dbReference type="eggNOG" id="ENOG502QUCT">
    <property type="taxonomic scope" value="Eukaryota"/>
</dbReference>
<dbReference type="EMBL" id="AFYH01222187">
    <property type="status" value="NOT_ANNOTATED_CDS"/>
    <property type="molecule type" value="Genomic_DNA"/>
</dbReference>
<keyword evidence="8 12" id="KW-0325">Glycoprotein</keyword>
<dbReference type="InterPro" id="IPR002640">
    <property type="entry name" value="Arylesterase"/>
</dbReference>
<dbReference type="RefSeq" id="XP_064410876.1">
    <property type="nucleotide sequence ID" value="XM_064554806.1"/>
</dbReference>
<reference evidence="14" key="2">
    <citation type="submission" date="2025-08" db="UniProtKB">
        <authorList>
            <consortium name="Ensembl"/>
        </authorList>
    </citation>
    <scope>IDENTIFICATION</scope>
</reference>
<feature type="active site" description="Proton acceptor" evidence="9">
    <location>
        <position position="115"/>
    </location>
</feature>
<name>H2ZVI0_LATCH</name>
<accession>H2ZVI0</accession>
<dbReference type="AlphaFoldDB" id="H2ZVI0"/>
<dbReference type="EMBL" id="AFYH01222192">
    <property type="status" value="NOT_ANNOTATED_CDS"/>
    <property type="molecule type" value="Genomic_DNA"/>
</dbReference>
<dbReference type="OMA" id="PDMNLTQ"/>
<keyword evidence="6 10" id="KW-0106">Calcium</keyword>
<evidence type="ECO:0000256" key="6">
    <source>
        <dbReference type="ARBA" id="ARBA00022837"/>
    </source>
</evidence>
<comment type="similarity">
    <text evidence="2 13">Belongs to the paraoxonase family.</text>
</comment>
<evidence type="ECO:0000256" key="12">
    <source>
        <dbReference type="PIRSR" id="PIRSR602640-4"/>
    </source>
</evidence>
<dbReference type="EMBL" id="AFYH01222185">
    <property type="status" value="NOT_ANNOTATED_CDS"/>
    <property type="molecule type" value="Genomic_DNA"/>
</dbReference>
<keyword evidence="5 13" id="KW-0378">Hydrolase</keyword>
<feature type="binding site" evidence="10">
    <location>
        <position position="54"/>
    </location>
    <ligand>
        <name>Ca(2+)</name>
        <dbReference type="ChEBI" id="CHEBI:29108"/>
        <label>2</label>
    </ligand>
</feature>
<dbReference type="EMBL" id="AFYH01222189">
    <property type="status" value="NOT_ANNOTATED_CDS"/>
    <property type="molecule type" value="Genomic_DNA"/>
</dbReference>
<dbReference type="FunFam" id="2.120.10.30:FF:000023">
    <property type="entry name" value="Serum paraoxonase/arylesterase 2"/>
    <property type="match status" value="1"/>
</dbReference>
<feature type="binding site" evidence="10">
    <location>
        <position position="117"/>
    </location>
    <ligand>
        <name>Ca(2+)</name>
        <dbReference type="ChEBI" id="CHEBI:29108"/>
        <label>2</label>
    </ligand>
</feature>
<reference evidence="14" key="3">
    <citation type="submission" date="2025-09" db="UniProtKB">
        <authorList>
            <consortium name="Ensembl"/>
        </authorList>
    </citation>
    <scope>IDENTIFICATION</scope>
</reference>
<dbReference type="GO" id="GO:0004064">
    <property type="term" value="F:arylesterase activity"/>
    <property type="evidence" value="ECO:0007669"/>
    <property type="project" value="UniProtKB-UniRule"/>
</dbReference>
<dbReference type="RefSeq" id="XP_006010811.1">
    <property type="nucleotide sequence ID" value="XM_006010749.3"/>
</dbReference>
<comment type="cofactor">
    <cofactor evidence="10 13">
        <name>Ca(2+)</name>
        <dbReference type="ChEBI" id="CHEBI:29108"/>
    </cofactor>
    <text evidence="10 13">Binds 2 calcium ions per subunit.</text>
</comment>
<dbReference type="PRINTS" id="PR01785">
    <property type="entry name" value="PARAOXONASE"/>
</dbReference>
<proteinExistence type="inferred from homology"/>
<reference evidence="15" key="1">
    <citation type="submission" date="2011-08" db="EMBL/GenBank/DDBJ databases">
        <title>The draft genome of Latimeria chalumnae.</title>
        <authorList>
            <person name="Di Palma F."/>
            <person name="Alfoldi J."/>
            <person name="Johnson J."/>
            <person name="Berlin A."/>
            <person name="Gnerre S."/>
            <person name="Jaffe D."/>
            <person name="MacCallum I."/>
            <person name="Young S."/>
            <person name="Walker B.J."/>
            <person name="Lander E."/>
            <person name="Lindblad-Toh K."/>
        </authorList>
    </citation>
    <scope>NUCLEOTIDE SEQUENCE [LARGE SCALE GENOMIC DNA]</scope>
    <source>
        <strain evidence="15">Wild caught</strain>
    </source>
</reference>
<evidence type="ECO:0000256" key="11">
    <source>
        <dbReference type="PIRSR" id="PIRSR602640-3"/>
    </source>
</evidence>
<evidence type="ECO:0000256" key="4">
    <source>
        <dbReference type="ARBA" id="ARBA00022729"/>
    </source>
</evidence>
<dbReference type="RefSeq" id="XP_064410877.1">
    <property type="nucleotide sequence ID" value="XM_064554807.1"/>
</dbReference>
<dbReference type="Bgee" id="ENSLACG00000001256">
    <property type="expression patterns" value="Expressed in pelvic fin and 6 other cell types or tissues"/>
</dbReference>
<evidence type="ECO:0000313" key="14">
    <source>
        <dbReference type="Ensembl" id="ENSLACP00000001401.2"/>
    </source>
</evidence>
<dbReference type="EMBL" id="AFYH01222191">
    <property type="status" value="NOT_ANNOTATED_CDS"/>
    <property type="molecule type" value="Genomic_DNA"/>
</dbReference>
<dbReference type="GO" id="GO:0009636">
    <property type="term" value="P:response to toxic substance"/>
    <property type="evidence" value="ECO:0007669"/>
    <property type="project" value="TreeGrafter"/>
</dbReference>
<keyword evidence="15" id="KW-1185">Reference proteome</keyword>
<keyword evidence="3 10" id="KW-0479">Metal-binding</keyword>
<dbReference type="EMBL" id="AFYH01222184">
    <property type="status" value="NOT_ANNOTATED_CDS"/>
    <property type="molecule type" value="Genomic_DNA"/>
</dbReference>
<evidence type="ECO:0000256" key="8">
    <source>
        <dbReference type="ARBA" id="ARBA00023180"/>
    </source>
</evidence>
<dbReference type="STRING" id="7897.ENSLACP00000001401"/>
<organism evidence="14 15">
    <name type="scientific">Latimeria chalumnae</name>
    <name type="common">Coelacanth</name>
    <dbReference type="NCBI Taxonomy" id="7897"/>
    <lineage>
        <taxon>Eukaryota</taxon>
        <taxon>Metazoa</taxon>
        <taxon>Chordata</taxon>
        <taxon>Craniata</taxon>
        <taxon>Vertebrata</taxon>
        <taxon>Euteleostomi</taxon>
        <taxon>Coelacanthiformes</taxon>
        <taxon>Coelacanthidae</taxon>
        <taxon>Latimeria</taxon>
    </lineage>
</organism>
<protein>
    <recommendedName>
        <fullName evidence="13">Paraoxonase</fullName>
        <ecNumber evidence="13">3.1.1.2</ecNumber>
    </recommendedName>
</protein>
<dbReference type="Ensembl" id="ENSLACT00000001413.2">
    <property type="protein sequence ID" value="ENSLACP00000001401.2"/>
    <property type="gene ID" value="ENSLACG00000001256.2"/>
</dbReference>
<feature type="glycosylation site" description="N-linked (GlcNAc...) asparagine" evidence="12">
    <location>
        <position position="325"/>
    </location>
</feature>
<feature type="disulfide bond" description="In form B" evidence="11">
    <location>
        <begin position="43"/>
        <end position="354"/>
    </location>
</feature>
<evidence type="ECO:0000256" key="3">
    <source>
        <dbReference type="ARBA" id="ARBA00022723"/>
    </source>
</evidence>
<evidence type="ECO:0000256" key="10">
    <source>
        <dbReference type="PIRSR" id="PIRSR602640-2"/>
    </source>
</evidence>
<evidence type="ECO:0000256" key="5">
    <source>
        <dbReference type="ARBA" id="ARBA00022801"/>
    </source>
</evidence>
<dbReference type="GeneID" id="102361851"/>
<dbReference type="HOGENOM" id="CLU_049839_0_1_1"/>
<keyword evidence="4" id="KW-0732">Signal</keyword>
<feature type="binding site" evidence="10">
    <location>
        <position position="169"/>
    </location>
    <ligand>
        <name>Ca(2+)</name>
        <dbReference type="ChEBI" id="CHEBI:29108"/>
        <label>2</label>
    </ligand>
</feature>
<dbReference type="EC" id="3.1.1.2" evidence="13"/>
<evidence type="ECO:0000256" key="2">
    <source>
        <dbReference type="ARBA" id="ARBA00008595"/>
    </source>
</evidence>
<keyword evidence="7 11" id="KW-1015">Disulfide bond</keyword>
<dbReference type="InterPro" id="IPR011042">
    <property type="entry name" value="6-blade_b-propeller_TolB-like"/>
</dbReference>
<comment type="catalytic activity">
    <reaction evidence="1 13">
        <text>a phenyl acetate + H2O = a phenol + acetate + H(+)</text>
        <dbReference type="Rhea" id="RHEA:17309"/>
        <dbReference type="ChEBI" id="CHEBI:15377"/>
        <dbReference type="ChEBI" id="CHEBI:15378"/>
        <dbReference type="ChEBI" id="CHEBI:30089"/>
        <dbReference type="ChEBI" id="CHEBI:33853"/>
        <dbReference type="ChEBI" id="CHEBI:140310"/>
        <dbReference type="EC" id="3.1.1.2"/>
    </reaction>
</comment>
<dbReference type="InterPro" id="IPR051288">
    <property type="entry name" value="Serum_paraoxonase/arylesterase"/>
</dbReference>
<evidence type="ECO:0000256" key="13">
    <source>
        <dbReference type="RuleBase" id="RU368025"/>
    </source>
</evidence>
<dbReference type="GeneTree" id="ENSGT00390000008932"/>
<dbReference type="SUPFAM" id="SSF63829">
    <property type="entry name" value="Calcium-dependent phosphotriesterase"/>
    <property type="match status" value="1"/>
</dbReference>
<dbReference type="Gene3D" id="2.120.10.30">
    <property type="entry name" value="TolB, C-terminal domain"/>
    <property type="match status" value="1"/>
</dbReference>
<evidence type="ECO:0000256" key="7">
    <source>
        <dbReference type="ARBA" id="ARBA00023157"/>
    </source>
</evidence>
<comment type="PTM">
    <text evidence="12">Glycosylated.</text>
</comment>
<feature type="binding site" evidence="10">
    <location>
        <position position="271"/>
    </location>
    <ligand>
        <name>Ca(2+)</name>
        <dbReference type="ChEBI" id="CHEBI:29108"/>
        <label>1</label>
        <note>catalytic</note>
    </ligand>
</feature>
<dbReference type="FunCoup" id="H2ZVI0">
    <property type="interactions" value="786"/>
</dbReference>